<dbReference type="InterPro" id="IPR050095">
    <property type="entry name" value="ECF_ABC_transporter_ATP-bd"/>
</dbReference>
<evidence type="ECO:0000256" key="8">
    <source>
        <dbReference type="RuleBase" id="RU365104"/>
    </source>
</evidence>
<proteinExistence type="inferred from homology"/>
<evidence type="ECO:0000256" key="3">
    <source>
        <dbReference type="ARBA" id="ARBA00022475"/>
    </source>
</evidence>
<evidence type="ECO:0000256" key="4">
    <source>
        <dbReference type="ARBA" id="ARBA00022741"/>
    </source>
</evidence>
<dbReference type="Proteomes" id="UP000051155">
    <property type="component" value="Unassembled WGS sequence"/>
</dbReference>
<dbReference type="InterPro" id="IPR003593">
    <property type="entry name" value="AAA+_ATPase"/>
</dbReference>
<evidence type="ECO:0000256" key="6">
    <source>
        <dbReference type="ARBA" id="ARBA00022967"/>
    </source>
</evidence>
<comment type="subcellular location">
    <subcellularLocation>
        <location evidence="1 8">Cell membrane</location>
        <topology evidence="1 8">Peripheral membrane protein</topology>
    </subcellularLocation>
</comment>
<dbReference type="InterPro" id="IPR030946">
    <property type="entry name" value="EcfA2"/>
</dbReference>
<comment type="similarity">
    <text evidence="8">Belongs to the ABC transporter superfamily. Energy-coupling factor EcfA family.</text>
</comment>
<dbReference type="CDD" id="cd03225">
    <property type="entry name" value="ABC_cobalt_CbiO_domain1"/>
    <property type="match status" value="1"/>
</dbReference>
<evidence type="ECO:0000256" key="1">
    <source>
        <dbReference type="ARBA" id="ARBA00004202"/>
    </source>
</evidence>
<evidence type="ECO:0000256" key="7">
    <source>
        <dbReference type="ARBA" id="ARBA00023136"/>
    </source>
</evidence>
<comment type="subunit">
    <text evidence="8">Forms a stable energy-coupling factor (ECF) transporter complex composed of 2 membrane-embedded substrate-binding proteins (S component), 2 ATP-binding proteins (A component) and 2 transmembrane proteins (T component).</text>
</comment>
<reference evidence="10 11" key="1">
    <citation type="journal article" date="2015" name="Genome Announc.">
        <title>Expanding the biotechnology potential of lactobacilli through comparative genomics of 213 strains and associated genera.</title>
        <authorList>
            <person name="Sun Z."/>
            <person name="Harris H.M."/>
            <person name="McCann A."/>
            <person name="Guo C."/>
            <person name="Argimon S."/>
            <person name="Zhang W."/>
            <person name="Yang X."/>
            <person name="Jeffery I.B."/>
            <person name="Cooney J.C."/>
            <person name="Kagawa T.F."/>
            <person name="Liu W."/>
            <person name="Song Y."/>
            <person name="Salvetti E."/>
            <person name="Wrobel A."/>
            <person name="Rasinkangas P."/>
            <person name="Parkhill J."/>
            <person name="Rea M.C."/>
            <person name="O'Sullivan O."/>
            <person name="Ritari J."/>
            <person name="Douillard F.P."/>
            <person name="Paul Ross R."/>
            <person name="Yang R."/>
            <person name="Briner A.E."/>
            <person name="Felis G.E."/>
            <person name="de Vos W.M."/>
            <person name="Barrangou R."/>
            <person name="Klaenhammer T.R."/>
            <person name="Caufield P.W."/>
            <person name="Cui Y."/>
            <person name="Zhang H."/>
            <person name="O'Toole P.W."/>
        </authorList>
    </citation>
    <scope>NUCLEOTIDE SEQUENCE [LARGE SCALE GENOMIC DNA]</scope>
    <source>
        <strain evidence="10 11">DSM 19971</strain>
    </source>
</reference>
<keyword evidence="5 8" id="KW-0067">ATP-binding</keyword>
<dbReference type="GO" id="GO:0042626">
    <property type="term" value="F:ATPase-coupled transmembrane transporter activity"/>
    <property type="evidence" value="ECO:0007669"/>
    <property type="project" value="TreeGrafter"/>
</dbReference>
<dbReference type="InterPro" id="IPR003439">
    <property type="entry name" value="ABC_transporter-like_ATP-bd"/>
</dbReference>
<accession>A0A0R1PX52</accession>
<dbReference type="InterPro" id="IPR017871">
    <property type="entry name" value="ABC_transporter-like_CS"/>
</dbReference>
<dbReference type="PROSITE" id="PS00211">
    <property type="entry name" value="ABC_TRANSPORTER_1"/>
    <property type="match status" value="1"/>
</dbReference>
<comment type="caution">
    <text evidence="10">The sequence shown here is derived from an EMBL/GenBank/DDBJ whole genome shotgun (WGS) entry which is preliminary data.</text>
</comment>
<name>A0A0R1PX52_9LACO</name>
<dbReference type="STRING" id="1423812.FD20_GL000822"/>
<dbReference type="OrthoDB" id="9784332at2"/>
<keyword evidence="6" id="KW-1278">Translocase</keyword>
<organism evidence="10 11">
    <name type="scientific">Liquorilactobacillus uvarum DSM 19971</name>
    <dbReference type="NCBI Taxonomy" id="1423812"/>
    <lineage>
        <taxon>Bacteria</taxon>
        <taxon>Bacillati</taxon>
        <taxon>Bacillota</taxon>
        <taxon>Bacilli</taxon>
        <taxon>Lactobacillales</taxon>
        <taxon>Lactobacillaceae</taxon>
        <taxon>Liquorilactobacillus</taxon>
    </lineage>
</organism>
<dbReference type="AlphaFoldDB" id="A0A0R1PX52"/>
<dbReference type="PANTHER" id="PTHR43553">
    <property type="entry name" value="HEAVY METAL TRANSPORTER"/>
    <property type="match status" value="1"/>
</dbReference>
<dbReference type="NCBIfam" id="NF010155">
    <property type="entry name" value="PRK13634.1"/>
    <property type="match status" value="1"/>
</dbReference>
<dbReference type="InterPro" id="IPR015856">
    <property type="entry name" value="ABC_transpr_CbiO/EcfA_su"/>
</dbReference>
<dbReference type="EC" id="7.-.-.-" evidence="8"/>
<dbReference type="FunFam" id="3.40.50.300:FF:000224">
    <property type="entry name" value="Energy-coupling factor transporter ATP-binding protein EcfA"/>
    <property type="match status" value="1"/>
</dbReference>
<evidence type="ECO:0000259" key="9">
    <source>
        <dbReference type="PROSITE" id="PS50893"/>
    </source>
</evidence>
<evidence type="ECO:0000256" key="5">
    <source>
        <dbReference type="ARBA" id="ARBA00022840"/>
    </source>
</evidence>
<dbReference type="PROSITE" id="PS50893">
    <property type="entry name" value="ABC_TRANSPORTER_2"/>
    <property type="match status" value="1"/>
</dbReference>
<keyword evidence="11" id="KW-1185">Reference proteome</keyword>
<keyword evidence="4 8" id="KW-0547">Nucleotide-binding</keyword>
<evidence type="ECO:0000313" key="10">
    <source>
        <dbReference type="EMBL" id="KRL36908.1"/>
    </source>
</evidence>
<dbReference type="PANTHER" id="PTHR43553:SF27">
    <property type="entry name" value="ENERGY-COUPLING FACTOR TRANSPORTER ATP-BINDING PROTEIN ECFA2"/>
    <property type="match status" value="1"/>
</dbReference>
<dbReference type="GO" id="GO:0005524">
    <property type="term" value="F:ATP binding"/>
    <property type="evidence" value="ECO:0007669"/>
    <property type="project" value="UniProtKB-UniRule"/>
</dbReference>
<dbReference type="PATRIC" id="fig|1423812.3.peg.886"/>
<dbReference type="RefSeq" id="WP_057737878.1">
    <property type="nucleotide sequence ID" value="NZ_AZEG01000019.1"/>
</dbReference>
<dbReference type="GO" id="GO:0016887">
    <property type="term" value="F:ATP hydrolysis activity"/>
    <property type="evidence" value="ECO:0007669"/>
    <property type="project" value="InterPro"/>
</dbReference>
<gene>
    <name evidence="10" type="ORF">FD20_GL000822</name>
</gene>
<feature type="domain" description="ABC transporter" evidence="9">
    <location>
        <begin position="3"/>
        <end position="246"/>
    </location>
</feature>
<evidence type="ECO:0000256" key="2">
    <source>
        <dbReference type="ARBA" id="ARBA00022448"/>
    </source>
</evidence>
<dbReference type="NCBIfam" id="TIGR04521">
    <property type="entry name" value="ECF_ATPase_2"/>
    <property type="match status" value="1"/>
</dbReference>
<keyword evidence="3 8" id="KW-1003">Cell membrane</keyword>
<comment type="function">
    <text evidence="8">ATP-binding (A) component of a common energy-coupling factor (ECF) ABC-transporter complex.</text>
</comment>
<protein>
    <recommendedName>
        <fullName evidence="8">Energy-coupling factor transporter ATP-binding protein EcfA2</fullName>
        <ecNumber evidence="8">7.-.-.-</ecNumber>
    </recommendedName>
</protein>
<dbReference type="GO" id="GO:0043190">
    <property type="term" value="C:ATP-binding cassette (ABC) transporter complex"/>
    <property type="evidence" value="ECO:0007669"/>
    <property type="project" value="TreeGrafter"/>
</dbReference>
<keyword evidence="7 8" id="KW-0472">Membrane</keyword>
<keyword evidence="2 8" id="KW-0813">Transport</keyword>
<sequence length="291" mass="32217">MSIRFEKLNYVYQAGTPFEHEALRNVTVSIPEGSYTAIIGHTGSGKSTLLQHLNGLLRPSSGRVTIADKTITSSTKNKELGELRKHVGIVFQFPEAQLFEETVVKDIAFAPKNFGKTKEEAEKIAVEMADLVGLPANILNGSPFELSGGQMRRVAIAGILAMKPDVLVLDEPTAGLDPKGRLEMMQMFEKLHQQQHLTIVLVTHQMDDVANYADHTIVLEKGEVIAAAAPKEIFKDPQWLLKHHLALPKATKFAYELQKTGKFFFDKMPLTEKELAADIVDSLKRGGNQTE</sequence>
<dbReference type="SUPFAM" id="SSF52540">
    <property type="entry name" value="P-loop containing nucleoside triphosphate hydrolases"/>
    <property type="match status" value="1"/>
</dbReference>
<dbReference type="InterPro" id="IPR027417">
    <property type="entry name" value="P-loop_NTPase"/>
</dbReference>
<dbReference type="SMART" id="SM00382">
    <property type="entry name" value="AAA"/>
    <property type="match status" value="1"/>
</dbReference>
<dbReference type="Pfam" id="PF00005">
    <property type="entry name" value="ABC_tran"/>
    <property type="match status" value="1"/>
</dbReference>
<dbReference type="Gene3D" id="3.40.50.300">
    <property type="entry name" value="P-loop containing nucleotide triphosphate hydrolases"/>
    <property type="match status" value="1"/>
</dbReference>
<dbReference type="EMBL" id="AZEG01000019">
    <property type="protein sequence ID" value="KRL36908.1"/>
    <property type="molecule type" value="Genomic_DNA"/>
</dbReference>
<evidence type="ECO:0000313" key="11">
    <source>
        <dbReference type="Proteomes" id="UP000051155"/>
    </source>
</evidence>